<name>A0A367VVL4_9PROT</name>
<dbReference type="Proteomes" id="UP000253226">
    <property type="component" value="Unassembled WGS sequence"/>
</dbReference>
<dbReference type="RefSeq" id="WP_114104537.1">
    <property type="nucleotide sequence ID" value="NZ_JPWF01000031.1"/>
</dbReference>
<proteinExistence type="predicted"/>
<gene>
    <name evidence="1" type="ORF">TH19_22910</name>
</gene>
<organism evidence="1 2">
    <name type="scientific">Thalassospira profundimaris</name>
    <dbReference type="NCBI Taxonomy" id="502049"/>
    <lineage>
        <taxon>Bacteria</taxon>
        <taxon>Pseudomonadati</taxon>
        <taxon>Pseudomonadota</taxon>
        <taxon>Alphaproteobacteria</taxon>
        <taxon>Rhodospirillales</taxon>
        <taxon>Thalassospiraceae</taxon>
        <taxon>Thalassospira</taxon>
    </lineage>
</organism>
<protein>
    <submittedName>
        <fullName evidence="1">Uncharacterized protein</fullName>
    </submittedName>
</protein>
<reference evidence="1 2" key="1">
    <citation type="submission" date="2014-07" db="EMBL/GenBank/DDBJ databases">
        <title>Draft genome sequence of Thalassospira profundimaris 35.</title>
        <authorList>
            <person name="Lai Q."/>
            <person name="Shao Z."/>
        </authorList>
    </citation>
    <scope>NUCLEOTIDE SEQUENCE [LARGE SCALE GENOMIC DNA]</scope>
    <source>
        <strain evidence="1 2">35</strain>
    </source>
</reference>
<sequence>MDAWEIWNKGVQLSKAHLYIGPPEKVAACRKYTQQSSGGVILDRIAKNADKDASFEDLFKGVLGPTGPRKKLEEELRSNIFERVRVKSLLAYGFAIPRRPEDSPIPIPSDLWNPYLQWAKDQARANGFQMDGIRITDPDWLDEADNQNTIKPAGRPSRKPQIIEAFETLDREGKIDYSNPAKHCYPAIRNWVKLHYPEAENPDRGLGDKAIQSHVNRLFNARKERD</sequence>
<dbReference type="AlphaFoldDB" id="A0A367VVL4"/>
<comment type="caution">
    <text evidence="1">The sequence shown here is derived from an EMBL/GenBank/DDBJ whole genome shotgun (WGS) entry which is preliminary data.</text>
</comment>
<dbReference type="EMBL" id="JPWF01000031">
    <property type="protein sequence ID" value="RCK29734.1"/>
    <property type="molecule type" value="Genomic_DNA"/>
</dbReference>
<accession>A0A367VVL4</accession>
<dbReference type="OrthoDB" id="7874762at2"/>
<evidence type="ECO:0000313" key="1">
    <source>
        <dbReference type="EMBL" id="RCK29734.1"/>
    </source>
</evidence>
<evidence type="ECO:0000313" key="2">
    <source>
        <dbReference type="Proteomes" id="UP000253226"/>
    </source>
</evidence>